<feature type="compositionally biased region" description="Polar residues" evidence="1">
    <location>
        <begin position="44"/>
        <end position="53"/>
    </location>
</feature>
<dbReference type="Proteomes" id="UP000242450">
    <property type="component" value="Chromosome 14"/>
</dbReference>
<feature type="region of interest" description="Disordered" evidence="1">
    <location>
        <begin position="1"/>
        <end position="31"/>
    </location>
</feature>
<dbReference type="AlphaFoldDB" id="A0A212CRE9"/>
<evidence type="ECO:0000313" key="2">
    <source>
        <dbReference type="EMBL" id="OWK08543.1"/>
    </source>
</evidence>
<evidence type="ECO:0000313" key="3">
    <source>
        <dbReference type="Proteomes" id="UP000242450"/>
    </source>
</evidence>
<keyword evidence="3" id="KW-1185">Reference proteome</keyword>
<accession>A0A212CRE9</accession>
<evidence type="ECO:0000256" key="1">
    <source>
        <dbReference type="SAM" id="MobiDB-lite"/>
    </source>
</evidence>
<dbReference type="OrthoDB" id="9781098at2759"/>
<feature type="region of interest" description="Disordered" evidence="1">
    <location>
        <begin position="44"/>
        <end position="132"/>
    </location>
</feature>
<dbReference type="EMBL" id="MKHE01000014">
    <property type="protein sequence ID" value="OWK08543.1"/>
    <property type="molecule type" value="Genomic_DNA"/>
</dbReference>
<gene>
    <name evidence="2" type="ORF">Celaphus_00011027</name>
</gene>
<protein>
    <submittedName>
        <fullName evidence="2">Uncharacterized protein</fullName>
    </submittedName>
</protein>
<feature type="compositionally biased region" description="Acidic residues" evidence="1">
    <location>
        <begin position="80"/>
        <end position="95"/>
    </location>
</feature>
<sequence>SQHAGVLTNHLGTSASSPTSESDNHALLDEKEDSYFSEIRNFIANSEMNQASTRTDKRPEVQDLDGTSQCPGLAIRKPEDVEEEEEEELEEDDDSLAGKSQDDTASPTPEPQGTYEDDEDEEPPTSLAAYAMMLSLSEDAPLHASSQGPLDTWLNIAGATPESGAFNPINHL</sequence>
<feature type="non-terminal residue" evidence="2">
    <location>
        <position position="1"/>
    </location>
</feature>
<comment type="caution">
    <text evidence="2">The sequence shown here is derived from an EMBL/GenBank/DDBJ whole genome shotgun (WGS) entry which is preliminary data.</text>
</comment>
<feature type="compositionally biased region" description="Polar residues" evidence="1">
    <location>
        <begin position="10"/>
        <end position="21"/>
    </location>
</feature>
<reference evidence="2 3" key="1">
    <citation type="journal article" date="2018" name="Mol. Genet. Genomics">
        <title>The red deer Cervus elaphus genome CerEla1.0: sequencing, annotating, genes, and chromosomes.</title>
        <authorList>
            <person name="Bana N.A."/>
            <person name="Nyiri A."/>
            <person name="Nagy J."/>
            <person name="Frank K."/>
            <person name="Nagy T."/>
            <person name="Steger V."/>
            <person name="Schiller M."/>
            <person name="Lakatos P."/>
            <person name="Sugar L."/>
            <person name="Horn P."/>
            <person name="Barta E."/>
            <person name="Orosz L."/>
        </authorList>
    </citation>
    <scope>NUCLEOTIDE SEQUENCE [LARGE SCALE GENOMIC DNA]</scope>
    <source>
        <strain evidence="2">Hungarian</strain>
    </source>
</reference>
<organism evidence="2 3">
    <name type="scientific">Cervus elaphus hippelaphus</name>
    <name type="common">European red deer</name>
    <dbReference type="NCBI Taxonomy" id="46360"/>
    <lineage>
        <taxon>Eukaryota</taxon>
        <taxon>Metazoa</taxon>
        <taxon>Chordata</taxon>
        <taxon>Craniata</taxon>
        <taxon>Vertebrata</taxon>
        <taxon>Euteleostomi</taxon>
        <taxon>Mammalia</taxon>
        <taxon>Eutheria</taxon>
        <taxon>Laurasiatheria</taxon>
        <taxon>Artiodactyla</taxon>
        <taxon>Ruminantia</taxon>
        <taxon>Pecora</taxon>
        <taxon>Cervidae</taxon>
        <taxon>Cervinae</taxon>
        <taxon>Cervus</taxon>
    </lineage>
</organism>
<name>A0A212CRE9_CEREH</name>
<proteinExistence type="predicted"/>